<keyword evidence="2" id="KW-0472">Membrane</keyword>
<keyword evidence="4" id="KW-1185">Reference proteome</keyword>
<sequence length="87" mass="9538">MTPAMATYIGLVIAALILVWGVVEIGRKYFLRKKPDASVMNSWVPLDPSSDVRPVDEEANGQDKHSDSGIQTRAHQNGHYSGSKKSL</sequence>
<dbReference type="RefSeq" id="WP_129892965.1">
    <property type="nucleotide sequence ID" value="NZ_CP035758.1"/>
</dbReference>
<gene>
    <name evidence="3" type="ORF">EPA93_40390</name>
</gene>
<feature type="compositionally biased region" description="Polar residues" evidence="1">
    <location>
        <begin position="68"/>
        <end position="87"/>
    </location>
</feature>
<proteinExistence type="predicted"/>
<protein>
    <submittedName>
        <fullName evidence="3">Uncharacterized protein</fullName>
    </submittedName>
</protein>
<dbReference type="OrthoDB" id="9992786at2"/>
<dbReference type="AlphaFoldDB" id="A0A4P6K1F1"/>
<keyword evidence="2" id="KW-1133">Transmembrane helix</keyword>
<organism evidence="3 4">
    <name type="scientific">Ktedonosporobacter rubrisoli</name>
    <dbReference type="NCBI Taxonomy" id="2509675"/>
    <lineage>
        <taxon>Bacteria</taxon>
        <taxon>Bacillati</taxon>
        <taxon>Chloroflexota</taxon>
        <taxon>Ktedonobacteria</taxon>
        <taxon>Ktedonobacterales</taxon>
        <taxon>Ktedonosporobacteraceae</taxon>
        <taxon>Ktedonosporobacter</taxon>
    </lineage>
</organism>
<evidence type="ECO:0000313" key="4">
    <source>
        <dbReference type="Proteomes" id="UP000290365"/>
    </source>
</evidence>
<reference evidence="3 4" key="1">
    <citation type="submission" date="2019-01" db="EMBL/GenBank/DDBJ databases">
        <title>Ktedonosporobacter rubrisoli SCAWS-G2.</title>
        <authorList>
            <person name="Huang Y."/>
            <person name="Yan B."/>
        </authorList>
    </citation>
    <scope>NUCLEOTIDE SEQUENCE [LARGE SCALE GENOMIC DNA]</scope>
    <source>
        <strain evidence="3 4">SCAWS-G2</strain>
    </source>
</reference>
<evidence type="ECO:0000256" key="2">
    <source>
        <dbReference type="SAM" id="Phobius"/>
    </source>
</evidence>
<evidence type="ECO:0000313" key="3">
    <source>
        <dbReference type="EMBL" id="QBD81904.1"/>
    </source>
</evidence>
<dbReference type="KEGG" id="kbs:EPA93_40390"/>
<evidence type="ECO:0000256" key="1">
    <source>
        <dbReference type="SAM" id="MobiDB-lite"/>
    </source>
</evidence>
<feature type="compositionally biased region" description="Basic and acidic residues" evidence="1">
    <location>
        <begin position="53"/>
        <end position="67"/>
    </location>
</feature>
<feature type="transmembrane region" description="Helical" evidence="2">
    <location>
        <begin position="6"/>
        <end position="23"/>
    </location>
</feature>
<name>A0A4P6K1F1_KTERU</name>
<accession>A0A4P6K1F1</accession>
<dbReference type="EMBL" id="CP035758">
    <property type="protein sequence ID" value="QBD81904.1"/>
    <property type="molecule type" value="Genomic_DNA"/>
</dbReference>
<dbReference type="Proteomes" id="UP000290365">
    <property type="component" value="Chromosome"/>
</dbReference>
<feature type="region of interest" description="Disordered" evidence="1">
    <location>
        <begin position="42"/>
        <end position="87"/>
    </location>
</feature>
<keyword evidence="2" id="KW-0812">Transmembrane</keyword>